<dbReference type="EMBL" id="BEXT01000001">
    <property type="protein sequence ID" value="GBC61340.1"/>
    <property type="molecule type" value="Genomic_DNA"/>
</dbReference>
<gene>
    <name evidence="4" type="ORF">DENIS_2300</name>
</gene>
<dbReference type="OrthoDB" id="5415289at2"/>
<feature type="chain" id="PRO_5019302974" description="FecR protein domain-containing protein" evidence="2">
    <location>
        <begin position="29"/>
        <end position="345"/>
    </location>
</feature>
<evidence type="ECO:0000313" key="5">
    <source>
        <dbReference type="Proteomes" id="UP000288096"/>
    </source>
</evidence>
<dbReference type="PANTHER" id="PTHR38731">
    <property type="entry name" value="LIPL45-RELATED LIPOPROTEIN-RELATED"/>
    <property type="match status" value="1"/>
</dbReference>
<dbReference type="AlphaFoldDB" id="A0A401FWJ9"/>
<sequence length="345" mass="38277">MRYLNKQFIRTGCVMVFLLLGGASSGIAQSMLPDGLVMDEEFQPGTGAAVGKVKLVQGDVILVHAEFSQRGYMALRGIPLFKGDTVITQENSRVSLMLNDGSVLTLAHQTRLVISESIYDPERTKSRSSFIRIAVGKVRLLVRKLADFQRSDFRVKTKTAIVGVRGSDFIVAATETATQVTALENTDIEVIGLVTPCEKYREGENIGDCYVAPMILTDFEHAVIEIDELPEKLGELLPADIELMKRDFIIRPDADKVRLYREEVDIEKGIFVPDTSLIRPETVRPEVAGSASVPDIFKNTARMPPEPKAVADELRDEELKKELDNIRELPDFPETPDNSEPEGGQ</sequence>
<organism evidence="4 5">
    <name type="scientific">Desulfonema ishimotonii</name>
    <dbReference type="NCBI Taxonomy" id="45657"/>
    <lineage>
        <taxon>Bacteria</taxon>
        <taxon>Pseudomonadati</taxon>
        <taxon>Thermodesulfobacteriota</taxon>
        <taxon>Desulfobacteria</taxon>
        <taxon>Desulfobacterales</taxon>
        <taxon>Desulfococcaceae</taxon>
        <taxon>Desulfonema</taxon>
    </lineage>
</organism>
<feature type="signal peptide" evidence="2">
    <location>
        <begin position="1"/>
        <end position="28"/>
    </location>
</feature>
<keyword evidence="5" id="KW-1185">Reference proteome</keyword>
<name>A0A401FWJ9_9BACT</name>
<dbReference type="Gene3D" id="2.60.120.1440">
    <property type="match status" value="1"/>
</dbReference>
<proteinExistence type="predicted"/>
<dbReference type="Proteomes" id="UP000288096">
    <property type="component" value="Unassembled WGS sequence"/>
</dbReference>
<evidence type="ECO:0000256" key="2">
    <source>
        <dbReference type="SAM" id="SignalP"/>
    </source>
</evidence>
<accession>A0A401FWJ9</accession>
<reference evidence="5" key="1">
    <citation type="submission" date="2017-11" db="EMBL/GenBank/DDBJ databases">
        <authorList>
            <person name="Watanabe M."/>
            <person name="Kojima H."/>
        </authorList>
    </citation>
    <scope>NUCLEOTIDE SEQUENCE [LARGE SCALE GENOMIC DNA]</scope>
    <source>
        <strain evidence="5">Tokyo 01</strain>
    </source>
</reference>
<evidence type="ECO:0000256" key="1">
    <source>
        <dbReference type="SAM" id="MobiDB-lite"/>
    </source>
</evidence>
<feature type="region of interest" description="Disordered" evidence="1">
    <location>
        <begin position="322"/>
        <end position="345"/>
    </location>
</feature>
<dbReference type="RefSeq" id="WP_124328639.1">
    <property type="nucleotide sequence ID" value="NZ_BEXT01000001.1"/>
</dbReference>
<reference evidence="5" key="2">
    <citation type="submission" date="2019-01" db="EMBL/GenBank/DDBJ databases">
        <title>Genome sequence of Desulfonema ishimotonii strain Tokyo 01.</title>
        <authorList>
            <person name="Fukui M."/>
        </authorList>
    </citation>
    <scope>NUCLEOTIDE SEQUENCE [LARGE SCALE GENOMIC DNA]</scope>
    <source>
        <strain evidence="5">Tokyo 01</strain>
    </source>
</reference>
<feature type="domain" description="FecR protein" evidence="3">
    <location>
        <begin position="84"/>
        <end position="185"/>
    </location>
</feature>
<keyword evidence="2" id="KW-0732">Signal</keyword>
<dbReference type="PANTHER" id="PTHR38731:SF1">
    <property type="entry name" value="FECR PROTEIN DOMAIN-CONTAINING PROTEIN"/>
    <property type="match status" value="1"/>
</dbReference>
<dbReference type="InterPro" id="IPR006860">
    <property type="entry name" value="FecR"/>
</dbReference>
<evidence type="ECO:0000313" key="4">
    <source>
        <dbReference type="EMBL" id="GBC61340.1"/>
    </source>
</evidence>
<dbReference type="Pfam" id="PF04773">
    <property type="entry name" value="FecR"/>
    <property type="match status" value="1"/>
</dbReference>
<comment type="caution">
    <text evidence="4">The sequence shown here is derived from an EMBL/GenBank/DDBJ whole genome shotgun (WGS) entry which is preliminary data.</text>
</comment>
<evidence type="ECO:0000259" key="3">
    <source>
        <dbReference type="Pfam" id="PF04773"/>
    </source>
</evidence>
<protein>
    <recommendedName>
        <fullName evidence="3">FecR protein domain-containing protein</fullName>
    </recommendedName>
</protein>